<dbReference type="KEGG" id="tsin:OXH18_20805"/>
<evidence type="ECO:0000256" key="7">
    <source>
        <dbReference type="ARBA" id="ARBA00022967"/>
    </source>
</evidence>
<dbReference type="CDD" id="cd18115">
    <property type="entry name" value="ATP-synt_F1_beta_N"/>
    <property type="match status" value="1"/>
</dbReference>
<dbReference type="NCBIfam" id="TIGR01039">
    <property type="entry name" value="atpD"/>
    <property type="match status" value="1"/>
</dbReference>
<keyword evidence="10 14" id="KW-0472">Membrane</keyword>
<dbReference type="InterPro" id="IPR024034">
    <property type="entry name" value="ATPase_F1/V1_b/a_C"/>
</dbReference>
<dbReference type="SUPFAM" id="SSF47917">
    <property type="entry name" value="C-terminal domain of alpha and beta subunits of F1 ATP synthase"/>
    <property type="match status" value="1"/>
</dbReference>
<dbReference type="InterPro" id="IPR003593">
    <property type="entry name" value="AAA+_ATPase"/>
</dbReference>
<evidence type="ECO:0000256" key="3">
    <source>
        <dbReference type="ARBA" id="ARBA00022448"/>
    </source>
</evidence>
<dbReference type="SMART" id="SM00382">
    <property type="entry name" value="AAA"/>
    <property type="match status" value="1"/>
</dbReference>
<evidence type="ECO:0000256" key="10">
    <source>
        <dbReference type="ARBA" id="ARBA00023136"/>
    </source>
</evidence>
<dbReference type="InterPro" id="IPR036121">
    <property type="entry name" value="ATPase_F1/V1/A1_a/bsu_N_sf"/>
</dbReference>
<evidence type="ECO:0000256" key="1">
    <source>
        <dbReference type="ARBA" id="ARBA00004170"/>
    </source>
</evidence>
<evidence type="ECO:0000256" key="14">
    <source>
        <dbReference type="HAMAP-Rule" id="MF_01347"/>
    </source>
</evidence>
<evidence type="ECO:0000313" key="17">
    <source>
        <dbReference type="Proteomes" id="UP001163152"/>
    </source>
</evidence>
<dbReference type="GO" id="GO:0031676">
    <property type="term" value="C:plasma membrane-derived thylakoid membrane"/>
    <property type="evidence" value="ECO:0007669"/>
    <property type="project" value="UniProtKB-SubCell"/>
</dbReference>
<keyword evidence="7 14" id="KW-1278">Translocase</keyword>
<evidence type="ECO:0000256" key="4">
    <source>
        <dbReference type="ARBA" id="ARBA00022741"/>
    </source>
</evidence>
<dbReference type="InterPro" id="IPR004100">
    <property type="entry name" value="ATPase_F1/V1/A1_a/bsu_N"/>
</dbReference>
<dbReference type="PANTHER" id="PTHR15184">
    <property type="entry name" value="ATP SYNTHASE"/>
    <property type="match status" value="1"/>
</dbReference>
<evidence type="ECO:0000256" key="2">
    <source>
        <dbReference type="ARBA" id="ARBA00008936"/>
    </source>
</evidence>
<dbReference type="RefSeq" id="WP_268609378.1">
    <property type="nucleotide sequence ID" value="NZ_CP113797.1"/>
</dbReference>
<organism evidence="16 17">
    <name type="scientific">Thermocoleostomius sinensis A174</name>
    <dbReference type="NCBI Taxonomy" id="2016057"/>
    <lineage>
        <taxon>Bacteria</taxon>
        <taxon>Bacillati</taxon>
        <taxon>Cyanobacteriota</taxon>
        <taxon>Cyanophyceae</taxon>
        <taxon>Oculatellales</taxon>
        <taxon>Oculatellaceae</taxon>
        <taxon>Thermocoleostomius</taxon>
    </lineage>
</organism>
<keyword evidence="9 14" id="KW-0793">Thylakoid</keyword>
<keyword evidence="11 14" id="KW-0139">CF(1)</keyword>
<dbReference type="Pfam" id="PF00006">
    <property type="entry name" value="ATP-synt_ab"/>
    <property type="match status" value="1"/>
</dbReference>
<dbReference type="InterPro" id="IPR005722">
    <property type="entry name" value="ATP_synth_F1_bsu"/>
</dbReference>
<dbReference type="Gene3D" id="1.10.1140.10">
    <property type="entry name" value="Bovine Mitochondrial F1-atpase, Atp Synthase Beta Chain, Chain D, domain 3"/>
    <property type="match status" value="1"/>
</dbReference>
<keyword evidence="8 14" id="KW-0406">Ion transport</keyword>
<dbReference type="GO" id="GO:0005524">
    <property type="term" value="F:ATP binding"/>
    <property type="evidence" value="ECO:0007669"/>
    <property type="project" value="UniProtKB-UniRule"/>
</dbReference>
<evidence type="ECO:0000256" key="12">
    <source>
        <dbReference type="ARBA" id="ARBA00023310"/>
    </source>
</evidence>
<evidence type="ECO:0000259" key="15">
    <source>
        <dbReference type="SMART" id="SM00382"/>
    </source>
</evidence>
<evidence type="ECO:0000313" key="16">
    <source>
        <dbReference type="EMBL" id="WAL59584.1"/>
    </source>
</evidence>
<dbReference type="FunFam" id="2.40.10.170:FF:000002">
    <property type="entry name" value="ATP synthase subunit beta, chloroplastic"/>
    <property type="match status" value="1"/>
</dbReference>
<evidence type="ECO:0000256" key="6">
    <source>
        <dbReference type="ARBA" id="ARBA00022840"/>
    </source>
</evidence>
<comment type="similarity">
    <text evidence="2 14">Belongs to the ATPase alpha/beta chains family.</text>
</comment>
<dbReference type="EC" id="7.1.2.2" evidence="14"/>
<keyword evidence="5 14" id="KW-0375">Hydrogen ion transport</keyword>
<keyword evidence="4 14" id="KW-0547">Nucleotide-binding</keyword>
<dbReference type="PANTHER" id="PTHR15184:SF71">
    <property type="entry name" value="ATP SYNTHASE SUBUNIT BETA, MITOCHONDRIAL"/>
    <property type="match status" value="1"/>
</dbReference>
<dbReference type="InterPro" id="IPR050053">
    <property type="entry name" value="ATPase_alpha/beta_chains"/>
</dbReference>
<dbReference type="Pfam" id="PF02874">
    <property type="entry name" value="ATP-synt_ab_N"/>
    <property type="match status" value="1"/>
</dbReference>
<dbReference type="SUPFAM" id="SSF52540">
    <property type="entry name" value="P-loop containing nucleoside triphosphate hydrolases"/>
    <property type="match status" value="1"/>
</dbReference>
<dbReference type="FunFam" id="3.40.50.300:FF:000004">
    <property type="entry name" value="ATP synthase subunit beta"/>
    <property type="match status" value="1"/>
</dbReference>
<dbReference type="GO" id="GO:0046933">
    <property type="term" value="F:proton-transporting ATP synthase activity, rotational mechanism"/>
    <property type="evidence" value="ECO:0007669"/>
    <property type="project" value="UniProtKB-UniRule"/>
</dbReference>
<dbReference type="Proteomes" id="UP001163152">
    <property type="component" value="Chromosome"/>
</dbReference>
<dbReference type="EMBL" id="CP113797">
    <property type="protein sequence ID" value="WAL59584.1"/>
    <property type="molecule type" value="Genomic_DNA"/>
</dbReference>
<dbReference type="GO" id="GO:0045259">
    <property type="term" value="C:proton-transporting ATP synthase complex"/>
    <property type="evidence" value="ECO:0007669"/>
    <property type="project" value="UniProtKB-KW"/>
</dbReference>
<dbReference type="HAMAP" id="MF_01347">
    <property type="entry name" value="ATP_synth_beta_bact"/>
    <property type="match status" value="1"/>
</dbReference>
<keyword evidence="17" id="KW-1185">Reference proteome</keyword>
<dbReference type="Pfam" id="PF22919">
    <property type="entry name" value="ATP-synt_VA_C"/>
    <property type="match status" value="1"/>
</dbReference>
<gene>
    <name evidence="14 16" type="primary">atpD</name>
    <name evidence="14" type="synonym">atpB</name>
    <name evidence="16" type="ORF">OXH18_20805</name>
</gene>
<dbReference type="InterPro" id="IPR000194">
    <property type="entry name" value="ATPase_F1/V1/A1_a/bsu_nucl-bd"/>
</dbReference>
<dbReference type="CDD" id="cd18110">
    <property type="entry name" value="ATP-synt_F1_beta_C"/>
    <property type="match status" value="1"/>
</dbReference>
<keyword evidence="12 14" id="KW-0066">ATP synthesis</keyword>
<feature type="domain" description="AAA+ ATPase" evidence="15">
    <location>
        <begin position="154"/>
        <end position="346"/>
    </location>
</feature>
<comment type="catalytic activity">
    <reaction evidence="14">
        <text>ATP + H2O + 4 H(+)(in) = ADP + phosphate + 5 H(+)(out)</text>
        <dbReference type="Rhea" id="RHEA:57720"/>
        <dbReference type="ChEBI" id="CHEBI:15377"/>
        <dbReference type="ChEBI" id="CHEBI:15378"/>
        <dbReference type="ChEBI" id="CHEBI:30616"/>
        <dbReference type="ChEBI" id="CHEBI:43474"/>
        <dbReference type="ChEBI" id="CHEBI:456216"/>
        <dbReference type="EC" id="7.1.2.2"/>
    </reaction>
</comment>
<keyword evidence="3 14" id="KW-0813">Transport</keyword>
<comment type="subcellular location">
    <subcellularLocation>
        <location evidence="14">Cellular thylakoid membrane</location>
        <topology evidence="14">Peripheral membrane protein</topology>
    </subcellularLocation>
    <subcellularLocation>
        <location evidence="1">Membrane</location>
        <topology evidence="1">Peripheral membrane protein</topology>
    </subcellularLocation>
</comment>
<dbReference type="CDD" id="cd01133">
    <property type="entry name" value="F1-ATPase_beta_CD"/>
    <property type="match status" value="1"/>
</dbReference>
<sequence>MVTTAETTNVGFITQVIGPVVDVKFPSGKMPRIYNALRIRGTNPAGQEVAVTCEVQQLLGDDQVRSVAMSSTDGLVRGMEAADTGAPISVPVGTATLGRIFNVLGEPVDNKGPVSMDETLPIHRPAPKLTDLEVKPSVFETGIKVIDLLTPYRRGGKIGLFGGAGVGKTVIMMELINNIATQHGGVSVFGGVGERTREGNDLYNEMIESGVIDKDTPSNSKIALVYGQMNEPPGARMRVGLSALTMAEYFRDVNKQDVLLFIDNIFRFVQAGSEVSALLGRMPSAVGYQPTLGTDVGDLQERITSTKEGSITSIQAVYVPADDLTDPAPATTFAHLDGTTVLARGLAAKGIYPAVDPLDSASTMLQASIVGDDHYDTARSVQSTLQRYKELQDIIAILGLDELSEEDRLTVARARKIEKFLSQPFFVAEVFTGSPGKYVKLEDTIKGFKMILSGELDELPEQAFYMVGTIDEAIAKGEKLKAEAK</sequence>
<evidence type="ECO:0000256" key="8">
    <source>
        <dbReference type="ARBA" id="ARBA00023065"/>
    </source>
</evidence>
<dbReference type="SUPFAM" id="SSF50615">
    <property type="entry name" value="N-terminal domain of alpha and beta subunits of F1 ATP synthase"/>
    <property type="match status" value="1"/>
</dbReference>
<comment type="function">
    <text evidence="14">Produces ATP from ADP in the presence of a proton gradient across the membrane. The catalytic sites are hosted primarily by the beta subunits.</text>
</comment>
<dbReference type="InterPro" id="IPR027417">
    <property type="entry name" value="P-loop_NTPase"/>
</dbReference>
<evidence type="ECO:0000256" key="5">
    <source>
        <dbReference type="ARBA" id="ARBA00022781"/>
    </source>
</evidence>
<comment type="subunit">
    <text evidence="13">F-type ATPases have 2 components, CF(1) - the catalytic core - and CF(0) - the membrane proton channel. CF(1) has five subunits: alpha(3), beta(3), gamma(1), delta(1), epsilon(1). CF(0) has four main subunits: a(1), b(1), b'(1) and c(9-12).</text>
</comment>
<proteinExistence type="inferred from homology"/>
<dbReference type="Gene3D" id="2.40.10.170">
    <property type="match status" value="1"/>
</dbReference>
<evidence type="ECO:0000256" key="13">
    <source>
        <dbReference type="ARBA" id="ARBA00026013"/>
    </source>
</evidence>
<dbReference type="PROSITE" id="PS00152">
    <property type="entry name" value="ATPASE_ALPHA_BETA"/>
    <property type="match status" value="1"/>
</dbReference>
<name>A0A9E9C6S8_9CYAN</name>
<accession>A0A9E9C6S8</accession>
<evidence type="ECO:0000256" key="9">
    <source>
        <dbReference type="ARBA" id="ARBA00023078"/>
    </source>
</evidence>
<dbReference type="FunFam" id="1.10.1140.10:FF:000001">
    <property type="entry name" value="ATP synthase subunit beta"/>
    <property type="match status" value="1"/>
</dbReference>
<dbReference type="AlphaFoldDB" id="A0A9E9C6S8"/>
<dbReference type="InterPro" id="IPR020003">
    <property type="entry name" value="ATPase_a/bsu_AS"/>
</dbReference>
<protein>
    <recommendedName>
        <fullName evidence="14">ATP synthase subunit beta</fullName>
        <ecNumber evidence="14">7.1.2.2</ecNumber>
    </recommendedName>
    <alternativeName>
        <fullName evidence="14">ATP synthase F1 sector subunit beta</fullName>
    </alternativeName>
    <alternativeName>
        <fullName evidence="14">F-ATPase subunit beta</fullName>
    </alternativeName>
</protein>
<reference evidence="16" key="1">
    <citation type="submission" date="2022-12" db="EMBL/GenBank/DDBJ databases">
        <title>Polyphasic identification of a Novel Hot-Spring Cyanobacterium Ocullathermofonsia sinensis gen nov. sp. nov. and Genomic Insights on its Adaptations to the Thermal Habitat.</title>
        <authorList>
            <person name="Daroch M."/>
            <person name="Tang J."/>
            <person name="Jiang Y."/>
        </authorList>
    </citation>
    <scope>NUCLEOTIDE SEQUENCE</scope>
    <source>
        <strain evidence="16">PKUAC-SCTA174</strain>
    </source>
</reference>
<dbReference type="InterPro" id="IPR055190">
    <property type="entry name" value="ATP-synt_VA_C"/>
</dbReference>
<evidence type="ECO:0000256" key="11">
    <source>
        <dbReference type="ARBA" id="ARBA00023196"/>
    </source>
</evidence>
<feature type="binding site" evidence="14">
    <location>
        <begin position="162"/>
        <end position="169"/>
    </location>
    <ligand>
        <name>ATP</name>
        <dbReference type="ChEBI" id="CHEBI:30616"/>
    </ligand>
</feature>
<dbReference type="Gene3D" id="3.40.50.300">
    <property type="entry name" value="P-loop containing nucleotide triphosphate hydrolases"/>
    <property type="match status" value="1"/>
</dbReference>
<keyword evidence="6 14" id="KW-0067">ATP-binding</keyword>